<protein>
    <submittedName>
        <fullName evidence="2">Uncharacterized protein</fullName>
    </submittedName>
</protein>
<keyword evidence="1" id="KW-0472">Membrane</keyword>
<evidence type="ECO:0000313" key="3">
    <source>
        <dbReference type="Proteomes" id="UP001596053"/>
    </source>
</evidence>
<proteinExistence type="predicted"/>
<keyword evidence="1" id="KW-0812">Transmembrane</keyword>
<feature type="transmembrane region" description="Helical" evidence="1">
    <location>
        <begin position="64"/>
        <end position="84"/>
    </location>
</feature>
<comment type="caution">
    <text evidence="2">The sequence shown here is derived from an EMBL/GenBank/DDBJ whole genome shotgun (WGS) entry which is preliminary data.</text>
</comment>
<dbReference type="EMBL" id="JBHSLW010000104">
    <property type="protein sequence ID" value="MFC5423743.1"/>
    <property type="molecule type" value="Genomic_DNA"/>
</dbReference>
<accession>A0ABW0J1G0</accession>
<sequence>MRLAIWIFATVAVALWSLVAWAGHALLDWTSDWASANADQVSSVPEVVEWLSWSMRGLGNTSEIVVLIVWAFGSILILAAAGLASRFLAGRKSQLADITKWRR</sequence>
<dbReference type="RefSeq" id="WP_377801800.1">
    <property type="nucleotide sequence ID" value="NZ_JBHSLW010000104.1"/>
</dbReference>
<evidence type="ECO:0000313" key="2">
    <source>
        <dbReference type="EMBL" id="MFC5423743.1"/>
    </source>
</evidence>
<organism evidence="2 3">
    <name type="scientific">Bosea eneae</name>
    <dbReference type="NCBI Taxonomy" id="151454"/>
    <lineage>
        <taxon>Bacteria</taxon>
        <taxon>Pseudomonadati</taxon>
        <taxon>Pseudomonadota</taxon>
        <taxon>Alphaproteobacteria</taxon>
        <taxon>Hyphomicrobiales</taxon>
        <taxon>Boseaceae</taxon>
        <taxon>Bosea</taxon>
    </lineage>
</organism>
<dbReference type="Proteomes" id="UP001596053">
    <property type="component" value="Unassembled WGS sequence"/>
</dbReference>
<evidence type="ECO:0000256" key="1">
    <source>
        <dbReference type="SAM" id="Phobius"/>
    </source>
</evidence>
<keyword evidence="3" id="KW-1185">Reference proteome</keyword>
<reference evidence="3" key="1">
    <citation type="journal article" date="2019" name="Int. J. Syst. Evol. Microbiol.">
        <title>The Global Catalogue of Microorganisms (GCM) 10K type strain sequencing project: providing services to taxonomists for standard genome sequencing and annotation.</title>
        <authorList>
            <consortium name="The Broad Institute Genomics Platform"/>
            <consortium name="The Broad Institute Genome Sequencing Center for Infectious Disease"/>
            <person name="Wu L."/>
            <person name="Ma J."/>
        </authorList>
    </citation>
    <scope>NUCLEOTIDE SEQUENCE [LARGE SCALE GENOMIC DNA]</scope>
    <source>
        <strain evidence="3">NCAIM B.01391</strain>
    </source>
</reference>
<name>A0ABW0J1G0_9HYPH</name>
<gene>
    <name evidence="2" type="ORF">ACFPOB_29865</name>
</gene>
<keyword evidence="1" id="KW-1133">Transmembrane helix</keyword>